<keyword evidence="1" id="KW-1133">Transmembrane helix</keyword>
<evidence type="ECO:0000256" key="1">
    <source>
        <dbReference type="SAM" id="Phobius"/>
    </source>
</evidence>
<evidence type="ECO:0000313" key="3">
    <source>
        <dbReference type="EMBL" id="ACV63148.1"/>
    </source>
</evidence>
<feature type="transmembrane region" description="Helical" evidence="1">
    <location>
        <begin position="24"/>
        <end position="44"/>
    </location>
</feature>
<sequence length="165" mass="18841">MKDLLPLFRLLKKWFHLSRADRCMFLHVLCLTGILRAFVIMLPFKWIARYLGKQGMNSPAEENVVKLEAAQKIGRAVEIVSRYTPWESKCMVQAITAKVLVRKRGIANTMYFGVRKNKKNGLVAHAWLRVGPAIITGNCSVEEFKVVSLFGDYGCDYIVRKDCSE</sequence>
<dbReference type="eggNOG" id="ENOG5032RA8">
    <property type="taxonomic scope" value="Bacteria"/>
</dbReference>
<reference evidence="3 4" key="1">
    <citation type="journal article" date="2009" name="Stand. Genomic Sci.">
        <title>Complete genome sequence of Desulfotomaculum acetoxidans type strain (5575).</title>
        <authorList>
            <person name="Spring S."/>
            <person name="Lapidus A."/>
            <person name="Schroder M."/>
            <person name="Gleim D."/>
            <person name="Sims D."/>
            <person name="Meincke L."/>
            <person name="Glavina Del Rio T."/>
            <person name="Tice H."/>
            <person name="Copeland A."/>
            <person name="Cheng J.F."/>
            <person name="Lucas S."/>
            <person name="Chen F."/>
            <person name="Nolan M."/>
            <person name="Bruce D."/>
            <person name="Goodwin L."/>
            <person name="Pitluck S."/>
            <person name="Ivanova N."/>
            <person name="Mavromatis K."/>
            <person name="Mikhailova N."/>
            <person name="Pati A."/>
            <person name="Chen A."/>
            <person name="Palaniappan K."/>
            <person name="Land M."/>
            <person name="Hauser L."/>
            <person name="Chang Y.J."/>
            <person name="Jeffries C.D."/>
            <person name="Chain P."/>
            <person name="Saunders E."/>
            <person name="Brettin T."/>
            <person name="Detter J.C."/>
            <person name="Goker M."/>
            <person name="Bristow J."/>
            <person name="Eisen J.A."/>
            <person name="Markowitz V."/>
            <person name="Hugenholtz P."/>
            <person name="Kyrpides N.C."/>
            <person name="Klenk H.P."/>
            <person name="Han C."/>
        </authorList>
    </citation>
    <scope>NUCLEOTIDE SEQUENCE [LARGE SCALE GENOMIC DNA]</scope>
    <source>
        <strain evidence="4">ATCC 49208 / DSM 771 / VKM B-1644</strain>
    </source>
</reference>
<organism evidence="3 4">
    <name type="scientific">Desulfofarcimen acetoxidans (strain ATCC 49208 / DSM 771 / KCTC 5769 / VKM B-1644 / 5575)</name>
    <name type="common">Desulfotomaculum acetoxidans</name>
    <dbReference type="NCBI Taxonomy" id="485916"/>
    <lineage>
        <taxon>Bacteria</taxon>
        <taxon>Bacillati</taxon>
        <taxon>Bacillota</taxon>
        <taxon>Clostridia</taxon>
        <taxon>Eubacteriales</taxon>
        <taxon>Peptococcaceae</taxon>
        <taxon>Desulfofarcimen</taxon>
    </lineage>
</organism>
<dbReference type="EMBL" id="CP001720">
    <property type="protein sequence ID" value="ACV63148.1"/>
    <property type="molecule type" value="Genomic_DNA"/>
</dbReference>
<dbReference type="HOGENOM" id="CLU_129168_2_1_9"/>
<keyword evidence="4" id="KW-1185">Reference proteome</keyword>
<dbReference type="OrthoDB" id="9812122at2"/>
<dbReference type="NCBIfam" id="NF033537">
    <property type="entry name" value="lasso_biosyn_B2"/>
    <property type="match status" value="1"/>
</dbReference>
<name>C8W093_DESAS</name>
<keyword evidence="1" id="KW-0812">Transmembrane</keyword>
<keyword evidence="1" id="KW-0472">Membrane</keyword>
<protein>
    <recommendedName>
        <fullName evidence="2">Microcin J25-processing protein McjB C-terminal domain-containing protein</fullName>
    </recommendedName>
</protein>
<dbReference type="InterPro" id="IPR053521">
    <property type="entry name" value="McjB-like"/>
</dbReference>
<evidence type="ECO:0000313" key="4">
    <source>
        <dbReference type="Proteomes" id="UP000002217"/>
    </source>
</evidence>
<dbReference type="KEGG" id="dae:Dtox_2337"/>
<feature type="domain" description="Microcin J25-processing protein McjB C-terminal" evidence="2">
    <location>
        <begin position="39"/>
        <end position="147"/>
    </location>
</feature>
<dbReference type="AlphaFoldDB" id="C8W093"/>
<accession>C8W093</accession>
<dbReference type="InterPro" id="IPR032708">
    <property type="entry name" value="McjB_C"/>
</dbReference>
<evidence type="ECO:0000259" key="2">
    <source>
        <dbReference type="Pfam" id="PF13471"/>
    </source>
</evidence>
<dbReference type="Proteomes" id="UP000002217">
    <property type="component" value="Chromosome"/>
</dbReference>
<dbReference type="Pfam" id="PF13471">
    <property type="entry name" value="Transglut_core3"/>
    <property type="match status" value="1"/>
</dbReference>
<gene>
    <name evidence="3" type="ordered locus">Dtox_2337</name>
</gene>
<dbReference type="STRING" id="485916.Dtox_2337"/>
<proteinExistence type="predicted"/>